<comment type="caution">
    <text evidence="1">The sequence shown here is derived from an EMBL/GenBank/DDBJ whole genome shotgun (WGS) entry which is preliminary data.</text>
</comment>
<sequence length="173" mass="19328">MSDTVCRSVILGFPPNKKINVVWENIRVLGGCSLAPLTPSLSLYLSPLLSISLSLFLSIFLLSFFTLPPYRSTMDSSILDDGLHHQLIPHRDQSTTYGISSSSSVHPQTSLADKFPPLPIDPTIFWHHHPPLPPPPPPDDQMAITFPYSSLPVYSYDTRDDSVPPGVREKRHW</sequence>
<gene>
    <name evidence="1" type="ORF">BDM02DRAFT_63450</name>
</gene>
<keyword evidence="2" id="KW-1185">Reference proteome</keyword>
<reference evidence="1" key="2">
    <citation type="journal article" date="2020" name="Nat. Commun.">
        <title>Large-scale genome sequencing of mycorrhizal fungi provides insights into the early evolution of symbiotic traits.</title>
        <authorList>
            <person name="Miyauchi S."/>
            <person name="Kiss E."/>
            <person name="Kuo A."/>
            <person name="Drula E."/>
            <person name="Kohler A."/>
            <person name="Sanchez-Garcia M."/>
            <person name="Morin E."/>
            <person name="Andreopoulos B."/>
            <person name="Barry K.W."/>
            <person name="Bonito G."/>
            <person name="Buee M."/>
            <person name="Carver A."/>
            <person name="Chen C."/>
            <person name="Cichocki N."/>
            <person name="Clum A."/>
            <person name="Culley D."/>
            <person name="Crous P.W."/>
            <person name="Fauchery L."/>
            <person name="Girlanda M."/>
            <person name="Hayes R.D."/>
            <person name="Keri Z."/>
            <person name="LaButti K."/>
            <person name="Lipzen A."/>
            <person name="Lombard V."/>
            <person name="Magnuson J."/>
            <person name="Maillard F."/>
            <person name="Murat C."/>
            <person name="Nolan M."/>
            <person name="Ohm R.A."/>
            <person name="Pangilinan J."/>
            <person name="Pereira M.F."/>
            <person name="Perotto S."/>
            <person name="Peter M."/>
            <person name="Pfister S."/>
            <person name="Riley R."/>
            <person name="Sitrit Y."/>
            <person name="Stielow J.B."/>
            <person name="Szollosi G."/>
            <person name="Zifcakova L."/>
            <person name="Stursova M."/>
            <person name="Spatafora J.W."/>
            <person name="Tedersoo L."/>
            <person name="Vaario L.M."/>
            <person name="Yamada A."/>
            <person name="Yan M."/>
            <person name="Wang P."/>
            <person name="Xu J."/>
            <person name="Bruns T."/>
            <person name="Baldrian P."/>
            <person name="Vilgalys R."/>
            <person name="Dunand C."/>
            <person name="Henrissat B."/>
            <person name="Grigoriev I.V."/>
            <person name="Hibbett D."/>
            <person name="Nagy L.G."/>
            <person name="Martin F.M."/>
        </authorList>
    </citation>
    <scope>NUCLEOTIDE SEQUENCE</scope>
    <source>
        <strain evidence="1">P2</strain>
    </source>
</reference>
<name>A0ACB6ZXM2_THEGA</name>
<evidence type="ECO:0000313" key="1">
    <source>
        <dbReference type="EMBL" id="KAF9654236.1"/>
    </source>
</evidence>
<accession>A0ACB6ZXM2</accession>
<organism evidence="1 2">
    <name type="scientific">Thelephora ganbajun</name>
    <name type="common">Ganba fungus</name>
    <dbReference type="NCBI Taxonomy" id="370292"/>
    <lineage>
        <taxon>Eukaryota</taxon>
        <taxon>Fungi</taxon>
        <taxon>Dikarya</taxon>
        <taxon>Basidiomycota</taxon>
        <taxon>Agaricomycotina</taxon>
        <taxon>Agaricomycetes</taxon>
        <taxon>Thelephorales</taxon>
        <taxon>Thelephoraceae</taxon>
        <taxon>Thelephora</taxon>
    </lineage>
</organism>
<proteinExistence type="predicted"/>
<dbReference type="Proteomes" id="UP000886501">
    <property type="component" value="Unassembled WGS sequence"/>
</dbReference>
<dbReference type="EMBL" id="MU117961">
    <property type="protein sequence ID" value="KAF9654236.1"/>
    <property type="molecule type" value="Genomic_DNA"/>
</dbReference>
<protein>
    <submittedName>
        <fullName evidence="1">Uncharacterized protein</fullName>
    </submittedName>
</protein>
<evidence type="ECO:0000313" key="2">
    <source>
        <dbReference type="Proteomes" id="UP000886501"/>
    </source>
</evidence>
<reference evidence="1" key="1">
    <citation type="submission" date="2019-10" db="EMBL/GenBank/DDBJ databases">
        <authorList>
            <consortium name="DOE Joint Genome Institute"/>
            <person name="Kuo A."/>
            <person name="Miyauchi S."/>
            <person name="Kiss E."/>
            <person name="Drula E."/>
            <person name="Kohler A."/>
            <person name="Sanchez-Garcia M."/>
            <person name="Andreopoulos B."/>
            <person name="Barry K.W."/>
            <person name="Bonito G."/>
            <person name="Buee M."/>
            <person name="Carver A."/>
            <person name="Chen C."/>
            <person name="Cichocki N."/>
            <person name="Clum A."/>
            <person name="Culley D."/>
            <person name="Crous P.W."/>
            <person name="Fauchery L."/>
            <person name="Girlanda M."/>
            <person name="Hayes R."/>
            <person name="Keri Z."/>
            <person name="Labutti K."/>
            <person name="Lipzen A."/>
            <person name="Lombard V."/>
            <person name="Magnuson J."/>
            <person name="Maillard F."/>
            <person name="Morin E."/>
            <person name="Murat C."/>
            <person name="Nolan M."/>
            <person name="Ohm R."/>
            <person name="Pangilinan J."/>
            <person name="Pereira M."/>
            <person name="Perotto S."/>
            <person name="Peter M."/>
            <person name="Riley R."/>
            <person name="Sitrit Y."/>
            <person name="Stielow B."/>
            <person name="Szollosi G."/>
            <person name="Zifcakova L."/>
            <person name="Stursova M."/>
            <person name="Spatafora J.W."/>
            <person name="Tedersoo L."/>
            <person name="Vaario L.-M."/>
            <person name="Yamada A."/>
            <person name="Yan M."/>
            <person name="Wang P."/>
            <person name="Xu J."/>
            <person name="Bruns T."/>
            <person name="Baldrian P."/>
            <person name="Vilgalys R."/>
            <person name="Henrissat B."/>
            <person name="Grigoriev I.V."/>
            <person name="Hibbett D."/>
            <person name="Nagy L.G."/>
            <person name="Martin F.M."/>
        </authorList>
    </citation>
    <scope>NUCLEOTIDE SEQUENCE</scope>
    <source>
        <strain evidence="1">P2</strain>
    </source>
</reference>